<feature type="non-terminal residue" evidence="2">
    <location>
        <position position="1"/>
    </location>
</feature>
<dbReference type="EMBL" id="QJKJ01006241">
    <property type="protein sequence ID" value="RDX87396.1"/>
    <property type="molecule type" value="Genomic_DNA"/>
</dbReference>
<organism evidence="2 3">
    <name type="scientific">Mucuna pruriens</name>
    <name type="common">Velvet bean</name>
    <name type="synonym">Dolichos pruriens</name>
    <dbReference type="NCBI Taxonomy" id="157652"/>
    <lineage>
        <taxon>Eukaryota</taxon>
        <taxon>Viridiplantae</taxon>
        <taxon>Streptophyta</taxon>
        <taxon>Embryophyta</taxon>
        <taxon>Tracheophyta</taxon>
        <taxon>Spermatophyta</taxon>
        <taxon>Magnoliopsida</taxon>
        <taxon>eudicotyledons</taxon>
        <taxon>Gunneridae</taxon>
        <taxon>Pentapetalae</taxon>
        <taxon>rosids</taxon>
        <taxon>fabids</taxon>
        <taxon>Fabales</taxon>
        <taxon>Fabaceae</taxon>
        <taxon>Papilionoideae</taxon>
        <taxon>50 kb inversion clade</taxon>
        <taxon>NPAAA clade</taxon>
        <taxon>indigoferoid/millettioid clade</taxon>
        <taxon>Phaseoleae</taxon>
        <taxon>Mucuna</taxon>
    </lineage>
</organism>
<accession>A0A371GA24</accession>
<dbReference type="PANTHER" id="PTHR33240">
    <property type="entry name" value="OS08G0508500 PROTEIN"/>
    <property type="match status" value="1"/>
</dbReference>
<dbReference type="OrthoDB" id="1746852at2759"/>
<proteinExistence type="predicted"/>
<reference evidence="2" key="1">
    <citation type="submission" date="2018-05" db="EMBL/GenBank/DDBJ databases">
        <title>Draft genome of Mucuna pruriens seed.</title>
        <authorList>
            <person name="Nnadi N.E."/>
            <person name="Vos R."/>
            <person name="Hasami M.H."/>
            <person name="Devisetty U.K."/>
            <person name="Aguiy J.C."/>
        </authorList>
    </citation>
    <scope>NUCLEOTIDE SEQUENCE [LARGE SCALE GENOMIC DNA]</scope>
    <source>
        <strain evidence="2">JCA_2017</strain>
    </source>
</reference>
<gene>
    <name evidence="2" type="ORF">CR513_31134</name>
</gene>
<name>A0A371GA24_MUCPR</name>
<keyword evidence="3" id="KW-1185">Reference proteome</keyword>
<comment type="caution">
    <text evidence="2">The sequence shown here is derived from an EMBL/GenBank/DDBJ whole genome shotgun (WGS) entry which is preliminary data.</text>
</comment>
<evidence type="ECO:0000313" key="3">
    <source>
        <dbReference type="Proteomes" id="UP000257109"/>
    </source>
</evidence>
<dbReference type="Proteomes" id="UP000257109">
    <property type="component" value="Unassembled WGS sequence"/>
</dbReference>
<dbReference type="PANTHER" id="PTHR33240:SF15">
    <property type="entry name" value="GAG-PRO-LIKE PROTEIN"/>
    <property type="match status" value="1"/>
</dbReference>
<feature type="compositionally biased region" description="Polar residues" evidence="1">
    <location>
        <begin position="17"/>
        <end position="30"/>
    </location>
</feature>
<feature type="region of interest" description="Disordered" evidence="1">
    <location>
        <begin position="1"/>
        <end position="49"/>
    </location>
</feature>
<protein>
    <submittedName>
        <fullName evidence="2">Uncharacterized protein</fullName>
    </submittedName>
</protein>
<feature type="compositionally biased region" description="Basic and acidic residues" evidence="1">
    <location>
        <begin position="1"/>
        <end position="12"/>
    </location>
</feature>
<evidence type="ECO:0000313" key="2">
    <source>
        <dbReference type="EMBL" id="RDX87396.1"/>
    </source>
</evidence>
<sequence>MRRGERQRERSRLRQRPNTSYRGTIATISRGNIKESRTTSTSRRQPRESLVITFSDEDLRYAPPQREEPMSGEGPNRLGSSTNILYQLTFQKLGLLISILQECSSTLFSFAGEQVEISEVVELETTFGMGVGTRSILVLYTMVDTWATYNMIMGRPALNRLGVVVSILHLCMKYPVGKEVGIV</sequence>
<evidence type="ECO:0000256" key="1">
    <source>
        <dbReference type="SAM" id="MobiDB-lite"/>
    </source>
</evidence>
<dbReference type="AlphaFoldDB" id="A0A371GA24"/>